<comment type="catalytic activity">
    <reaction evidence="1">
        <text>Hydrolysis of terminal, non-reducing alpha-D-mannose residues in alpha-D-mannosides.</text>
        <dbReference type="EC" id="3.2.1.24"/>
    </reaction>
</comment>
<dbReference type="GO" id="GO:0006412">
    <property type="term" value="P:translation"/>
    <property type="evidence" value="ECO:0007669"/>
    <property type="project" value="InterPro"/>
</dbReference>
<dbReference type="PANTHER" id="PTHR46017">
    <property type="entry name" value="ALPHA-MANNOSIDASE 2C1"/>
    <property type="match status" value="1"/>
</dbReference>
<dbReference type="STRING" id="91626.A0A0C9MKF8"/>
<evidence type="ECO:0000256" key="4">
    <source>
        <dbReference type="ARBA" id="ARBA00012752"/>
    </source>
</evidence>
<gene>
    <name evidence="13" type="ORF">MAM1_0186d07540</name>
</gene>
<dbReference type="InterPro" id="IPR041147">
    <property type="entry name" value="GH38_C"/>
</dbReference>
<evidence type="ECO:0000256" key="7">
    <source>
        <dbReference type="ARBA" id="ARBA00022980"/>
    </source>
</evidence>
<dbReference type="InterPro" id="IPR000892">
    <property type="entry name" value="Ribosomal_eS26"/>
</dbReference>
<dbReference type="GO" id="GO:0000329">
    <property type="term" value="C:fungal-type vacuole membrane"/>
    <property type="evidence" value="ECO:0007669"/>
    <property type="project" value="TreeGrafter"/>
</dbReference>
<evidence type="ECO:0000256" key="8">
    <source>
        <dbReference type="ARBA" id="ARBA00023274"/>
    </source>
</evidence>
<dbReference type="InterPro" id="IPR028995">
    <property type="entry name" value="Glyco_hydro_57/38_cen_sf"/>
</dbReference>
<dbReference type="InterPro" id="IPR037094">
    <property type="entry name" value="Glyco_hydro_38_cen_sf"/>
</dbReference>
<dbReference type="SUPFAM" id="SSF74650">
    <property type="entry name" value="Galactose mutarotase-like"/>
    <property type="match status" value="1"/>
</dbReference>
<evidence type="ECO:0000256" key="5">
    <source>
        <dbReference type="ARBA" id="ARBA00022723"/>
    </source>
</evidence>
<dbReference type="SUPFAM" id="SSF88713">
    <property type="entry name" value="Glycoside hydrolase/deacetylase"/>
    <property type="match status" value="1"/>
</dbReference>
<dbReference type="InterPro" id="IPR047864">
    <property type="entry name" value="Ribosomal_eS26_CS"/>
</dbReference>
<dbReference type="InterPro" id="IPR000602">
    <property type="entry name" value="Glyco_hydro_38_N"/>
</dbReference>
<dbReference type="PANTHER" id="PTHR46017:SF1">
    <property type="entry name" value="ALPHA-MANNOSIDASE 2C1"/>
    <property type="match status" value="1"/>
</dbReference>
<dbReference type="SMART" id="SM00872">
    <property type="entry name" value="Alpha-mann_mid"/>
    <property type="match status" value="1"/>
</dbReference>
<evidence type="ECO:0000256" key="3">
    <source>
        <dbReference type="ARBA" id="ARBA00009792"/>
    </source>
</evidence>
<dbReference type="FunFam" id="3.30.1740.20:FF:000001">
    <property type="entry name" value="40S ribosomal protein S26"/>
    <property type="match status" value="1"/>
</dbReference>
<dbReference type="AlphaFoldDB" id="A0A0C9MKF8"/>
<dbReference type="Gene3D" id="2.60.40.2220">
    <property type="match status" value="1"/>
</dbReference>
<keyword evidence="8" id="KW-0687">Ribonucleoprotein</keyword>
<dbReference type="Gene3D" id="3.30.1740.20">
    <property type="entry name" value="Ribosomal protein S26e"/>
    <property type="match status" value="1"/>
</dbReference>
<evidence type="ECO:0000259" key="12">
    <source>
        <dbReference type="SMART" id="SM00872"/>
    </source>
</evidence>
<dbReference type="InterPro" id="IPR038551">
    <property type="entry name" value="Ribosomal_eS26_sf"/>
</dbReference>
<dbReference type="GO" id="GO:0003735">
    <property type="term" value="F:structural constituent of ribosome"/>
    <property type="evidence" value="ECO:0007669"/>
    <property type="project" value="InterPro"/>
</dbReference>
<keyword evidence="14" id="KW-1185">Reference proteome</keyword>
<dbReference type="GO" id="GO:0006013">
    <property type="term" value="P:mannose metabolic process"/>
    <property type="evidence" value="ECO:0007669"/>
    <property type="project" value="InterPro"/>
</dbReference>
<dbReference type="Pfam" id="PF22907">
    <property type="entry name" value="Ams1-like_1st"/>
    <property type="match status" value="1"/>
</dbReference>
<evidence type="ECO:0000256" key="9">
    <source>
        <dbReference type="ARBA" id="ARBA00023295"/>
    </source>
</evidence>
<dbReference type="GO" id="GO:0030246">
    <property type="term" value="F:carbohydrate binding"/>
    <property type="evidence" value="ECO:0007669"/>
    <property type="project" value="InterPro"/>
</dbReference>
<dbReference type="Pfam" id="PF01074">
    <property type="entry name" value="Glyco_hydro_38N"/>
    <property type="match status" value="1"/>
</dbReference>
<evidence type="ECO:0000313" key="14">
    <source>
        <dbReference type="Proteomes" id="UP000053815"/>
    </source>
</evidence>
<dbReference type="InterPro" id="IPR011013">
    <property type="entry name" value="Gal_mutarotase_sf_dom"/>
</dbReference>
<keyword evidence="5" id="KW-0479">Metal-binding</keyword>
<dbReference type="InterPro" id="IPR011682">
    <property type="entry name" value="Glyco_hydro_38_C"/>
</dbReference>
<evidence type="ECO:0000256" key="11">
    <source>
        <dbReference type="ARBA" id="ARBA00071615"/>
    </source>
</evidence>
<dbReference type="EC" id="3.2.1.24" evidence="4"/>
<dbReference type="InterPro" id="IPR027291">
    <property type="entry name" value="Glyco_hydro_38_N_sf"/>
</dbReference>
<accession>A0A0C9MKF8</accession>
<name>A0A0C9MKF8_9FUNG</name>
<dbReference type="OrthoDB" id="10261055at2759"/>
<keyword evidence="7" id="KW-0689">Ribosomal protein</keyword>
<dbReference type="FunFam" id="1.20.1270.50:FF:000004">
    <property type="entry name" value="alpha-mannosidase 2C1 isoform X1"/>
    <property type="match status" value="1"/>
</dbReference>
<dbReference type="Proteomes" id="UP000053815">
    <property type="component" value="Unassembled WGS sequence"/>
</dbReference>
<proteinExistence type="inferred from homology"/>
<comment type="similarity">
    <text evidence="2">Belongs to the eukaryotic ribosomal protein eS26 family.</text>
</comment>
<evidence type="ECO:0000256" key="2">
    <source>
        <dbReference type="ARBA" id="ARBA00008596"/>
    </source>
</evidence>
<dbReference type="Gene3D" id="1.20.1270.50">
    <property type="entry name" value="Glycoside hydrolase family 38, central domain"/>
    <property type="match status" value="1"/>
</dbReference>
<dbReference type="Pfam" id="PF01283">
    <property type="entry name" value="Ribosomal_S26e"/>
    <property type="match status" value="1"/>
</dbReference>
<evidence type="ECO:0000313" key="13">
    <source>
        <dbReference type="EMBL" id="GAN08034.1"/>
    </source>
</evidence>
<dbReference type="Pfam" id="PF09261">
    <property type="entry name" value="Alpha-mann_mid"/>
    <property type="match status" value="1"/>
</dbReference>
<sequence>MTCKRRNNGRNKHGRGHNKVVRCINCYRCVPKDKAIKRFTIRNMVEAAAVRDLQEASIYEEYAIPKLYVKLHYCISCAIHARVVRVRSAVDRRNRLPPPRFRFQKQSMDLLSQFQFSSDNGASPTTASHVRSSFVASPQYFQQQQQQQQPQPHVLDHPKLIRSITIDRCSNFTSGGANGNDVNLLSQLYKARTNSEEYISLLVHSVPDLKRIPFQQAVQQEYRPTRLGEWFGPSWSTHWFHVQLRIPNEFVGEEVQFIWNADNEAMIWSMDGAPLQGLTGGAGSDARHEYILTTNAEGGEVIQFYIEMACNGMFGAGNGLIGAPDPNRFFNLNQVDLAVPNKIAWDLLYDFQIILGMAKDLPEDSLRGSQALFAANRIINVFSPGDDSSIMQGLEIASEFLQSKNGDAQHEIYAIGHCHIDTAWLWPFDETIRKAARSWSSQINLMDRYPEYKFICSQAQQFQWVKDRYLPLWERIMEKVTVGQFLPTGGTWVEMDTNMPSGESLCRQFLLGQRFFEQNFGKRCKVFWLPDSFGYSSQLPQLMHLADMKYFFTQKLSWNNVNKFPLTTFWWIGLDGTKSLTHMAPSETYNAQCTPEELVRSVKNHRDKVYSNTSLLVYGNGDGGGGPLASMIERLRRMKNVDGLPKTEMALPTDFYQKIEQTTTALPSWKGELYFELHRGIYTTQSFCKKLNRTCEFLLRDIEMLATFAMIKFPEFQYPKNEFDEFWKLICLPQFHDVMSGSAIEMVYEDCLQMYTKVDVLGRQMRSDLLTTLFRTEKEGPLTAEKALAVINTLPWERRAILEVPLEDDISLKQYSAFGRTGYVMAHVAPTSATGIEFDDAMLEVDAVKVHTDRMNNVVMENQYITVTFDKSGHLIQMFDKAVERELIKPQERGNVFRMYEDIPLFWDAWDVEIYHLEKFKTIEEGSVQILEQGPLRASLLIEKKLSNTSRLRQIVVLSAVSRRLDFETEVDWNENRQFLKVEFAWDILTDNVNYECQYGHVQRPTHYNTSWESAKFEVVAQKFADMSEFGYGVALLNDCKYGYSAHRNVLRLSLLRSPKAPDSNCDVGHHSFKYAIYPHEQHFLQSDVVREGYNFNSPLLARLIPKSKINEINHSFPQFKIDNAPNVVLDTIKKAEDSNDVIVRIFEAYGGHARARLISSQAITKAIKCNILEDDLEEIPINSSSKLDRTFSTNLRVLDEDVLELQQQEHERQLHRGLLIKIKPFEVVTLKLTLQ</sequence>
<dbReference type="InterPro" id="IPR054723">
    <property type="entry name" value="Ams1-like_N"/>
</dbReference>
<feature type="domain" description="Glycoside hydrolase family 38 central" evidence="12">
    <location>
        <begin position="676"/>
        <end position="755"/>
    </location>
</feature>
<dbReference type="FunFam" id="3.20.110.10:FF:000002">
    <property type="entry name" value="alpha-mannosidase 2C1 isoform X1"/>
    <property type="match status" value="1"/>
</dbReference>
<keyword evidence="9" id="KW-0326">Glycosidase</keyword>
<dbReference type="Pfam" id="PF17677">
    <property type="entry name" value="Glyco_hydro38C2"/>
    <property type="match status" value="1"/>
</dbReference>
<dbReference type="Gene3D" id="2.70.98.30">
    <property type="entry name" value="Golgi alpha-mannosidase II, domain 4"/>
    <property type="match status" value="1"/>
</dbReference>
<dbReference type="GO" id="GO:0009313">
    <property type="term" value="P:oligosaccharide catabolic process"/>
    <property type="evidence" value="ECO:0007669"/>
    <property type="project" value="TreeGrafter"/>
</dbReference>
<evidence type="ECO:0000256" key="1">
    <source>
        <dbReference type="ARBA" id="ARBA00000365"/>
    </source>
</evidence>
<dbReference type="InterPro" id="IPR015341">
    <property type="entry name" value="Glyco_hydro_38_cen"/>
</dbReference>
<reference evidence="13" key="1">
    <citation type="submission" date="2014-09" db="EMBL/GenBank/DDBJ databases">
        <title>Draft genome sequence of an oleaginous Mucoromycotina fungus Mucor ambiguus NBRC6742.</title>
        <authorList>
            <person name="Takeda I."/>
            <person name="Yamane N."/>
            <person name="Morita T."/>
            <person name="Tamano K."/>
            <person name="Machida M."/>
            <person name="Baker S."/>
            <person name="Koike H."/>
        </authorList>
    </citation>
    <scope>NUCLEOTIDE SEQUENCE</scope>
    <source>
        <strain evidence="13">NBRC 6742</strain>
    </source>
</reference>
<dbReference type="EMBL" id="DF836475">
    <property type="protein sequence ID" value="GAN08034.1"/>
    <property type="molecule type" value="Genomic_DNA"/>
</dbReference>
<evidence type="ECO:0000256" key="10">
    <source>
        <dbReference type="ARBA" id="ARBA00054985"/>
    </source>
</evidence>
<dbReference type="PROSITE" id="PS00733">
    <property type="entry name" value="RIBOSOMAL_S26E"/>
    <property type="match status" value="1"/>
</dbReference>
<dbReference type="Gene3D" id="3.20.110.10">
    <property type="entry name" value="Glycoside hydrolase 38, N terminal domain"/>
    <property type="match status" value="1"/>
</dbReference>
<dbReference type="GO" id="GO:0005840">
    <property type="term" value="C:ribosome"/>
    <property type="evidence" value="ECO:0007669"/>
    <property type="project" value="UniProtKB-KW"/>
</dbReference>
<dbReference type="FunFam" id="2.70.98.30:FF:000001">
    <property type="entry name" value="alpha-mannosidase 2C1 isoform X2"/>
    <property type="match status" value="1"/>
</dbReference>
<organism evidence="13">
    <name type="scientific">Mucor ambiguus</name>
    <dbReference type="NCBI Taxonomy" id="91626"/>
    <lineage>
        <taxon>Eukaryota</taxon>
        <taxon>Fungi</taxon>
        <taxon>Fungi incertae sedis</taxon>
        <taxon>Mucoromycota</taxon>
        <taxon>Mucoromycotina</taxon>
        <taxon>Mucoromycetes</taxon>
        <taxon>Mucorales</taxon>
        <taxon>Mucorineae</taxon>
        <taxon>Mucoraceae</taxon>
        <taxon>Mucor</taxon>
    </lineage>
</organism>
<keyword evidence="6" id="KW-0378">Hydrolase</keyword>
<evidence type="ECO:0000256" key="6">
    <source>
        <dbReference type="ARBA" id="ARBA00022801"/>
    </source>
</evidence>
<dbReference type="InterPro" id="IPR011330">
    <property type="entry name" value="Glyco_hydro/deAcase_b/a-brl"/>
</dbReference>
<comment type="function">
    <text evidence="10">Degrades free oligosaccharides in the vacuole.</text>
</comment>
<comment type="similarity">
    <text evidence="3">Belongs to the glycosyl hydrolase 38 family.</text>
</comment>
<dbReference type="GO" id="GO:0004559">
    <property type="term" value="F:alpha-mannosidase activity"/>
    <property type="evidence" value="ECO:0007669"/>
    <property type="project" value="UniProtKB-EC"/>
</dbReference>
<protein>
    <recommendedName>
        <fullName evidence="11">Alpha-mannosidase</fullName>
        <ecNumber evidence="4">3.2.1.24</ecNumber>
    </recommendedName>
</protein>
<dbReference type="GO" id="GO:0046872">
    <property type="term" value="F:metal ion binding"/>
    <property type="evidence" value="ECO:0007669"/>
    <property type="project" value="UniProtKB-KW"/>
</dbReference>
<dbReference type="Pfam" id="PF07748">
    <property type="entry name" value="Glyco_hydro_38C"/>
    <property type="match status" value="1"/>
</dbReference>
<dbReference type="GO" id="GO:1990904">
    <property type="term" value="C:ribonucleoprotein complex"/>
    <property type="evidence" value="ECO:0007669"/>
    <property type="project" value="UniProtKB-KW"/>
</dbReference>
<dbReference type="SUPFAM" id="SSF88688">
    <property type="entry name" value="Families 57/38 glycoside transferase middle domain"/>
    <property type="match status" value="1"/>
</dbReference>